<dbReference type="Pfam" id="PF13356">
    <property type="entry name" value="Arm-DNA-bind_3"/>
    <property type="match status" value="1"/>
</dbReference>
<comment type="similarity">
    <text evidence="1">Belongs to the 'phage' integrase family.</text>
</comment>
<evidence type="ECO:0000259" key="6">
    <source>
        <dbReference type="PROSITE" id="PS51898"/>
    </source>
</evidence>
<dbReference type="PROSITE" id="PS51900">
    <property type="entry name" value="CB"/>
    <property type="match status" value="1"/>
</dbReference>
<keyword evidence="4" id="KW-0233">DNA recombination</keyword>
<dbReference type="InterPro" id="IPR002104">
    <property type="entry name" value="Integrase_catalytic"/>
</dbReference>
<feature type="domain" description="Core-binding (CB)" evidence="7">
    <location>
        <begin position="97"/>
        <end position="178"/>
    </location>
</feature>
<dbReference type="Gene3D" id="3.30.160.390">
    <property type="entry name" value="Integrase, DNA-binding domain"/>
    <property type="match status" value="1"/>
</dbReference>
<evidence type="ECO:0000256" key="5">
    <source>
        <dbReference type="PROSITE-ProRule" id="PRU01248"/>
    </source>
</evidence>
<dbReference type="InterPro" id="IPR013762">
    <property type="entry name" value="Integrase-like_cat_sf"/>
</dbReference>
<dbReference type="InterPro" id="IPR053876">
    <property type="entry name" value="Phage_int_M"/>
</dbReference>
<dbReference type="PROSITE" id="PS51898">
    <property type="entry name" value="TYR_RECOMBINASE"/>
    <property type="match status" value="1"/>
</dbReference>
<evidence type="ECO:0000256" key="3">
    <source>
        <dbReference type="ARBA" id="ARBA00023125"/>
    </source>
</evidence>
<evidence type="ECO:0000256" key="1">
    <source>
        <dbReference type="ARBA" id="ARBA00008857"/>
    </source>
</evidence>
<evidence type="ECO:0000259" key="7">
    <source>
        <dbReference type="PROSITE" id="PS51900"/>
    </source>
</evidence>
<dbReference type="PANTHER" id="PTHR30629">
    <property type="entry name" value="PROPHAGE INTEGRASE"/>
    <property type="match status" value="1"/>
</dbReference>
<evidence type="ECO:0000313" key="8">
    <source>
        <dbReference type="EMBL" id="MCJ2179983.1"/>
    </source>
</evidence>
<accession>A0ABT0B4Q3</accession>
<name>A0ABT0B4Q3_9SPHN</name>
<keyword evidence="9" id="KW-1185">Reference proteome</keyword>
<organism evidence="8 9">
    <name type="scientific">Novosphingobium album</name>
    <name type="common">ex Hu et al. 2023</name>
    <dbReference type="NCBI Taxonomy" id="2930093"/>
    <lineage>
        <taxon>Bacteria</taxon>
        <taxon>Pseudomonadati</taxon>
        <taxon>Pseudomonadota</taxon>
        <taxon>Alphaproteobacteria</taxon>
        <taxon>Sphingomonadales</taxon>
        <taxon>Sphingomonadaceae</taxon>
        <taxon>Novosphingobium</taxon>
    </lineage>
</organism>
<evidence type="ECO:0000313" key="9">
    <source>
        <dbReference type="Proteomes" id="UP001162880"/>
    </source>
</evidence>
<reference evidence="8" key="1">
    <citation type="submission" date="2022-03" db="EMBL/GenBank/DDBJ databases">
        <title>Identification of a novel bacterium isolated from mangrove sediments.</title>
        <authorList>
            <person name="Pan X."/>
        </authorList>
    </citation>
    <scope>NUCLEOTIDE SEQUENCE</scope>
    <source>
        <strain evidence="8">B2580</strain>
    </source>
</reference>
<dbReference type="Proteomes" id="UP001162880">
    <property type="component" value="Unassembled WGS sequence"/>
</dbReference>
<sequence length="433" mass="49191">MLTDVKIRKSGPLEREYKLADSQGLYLLVRPTGGKLWRLKYRFHGKEKKLAFGSYPEISLVDARKMRDAGRDLLREGRDPGIEKKRVAVSAREEAAIIFETVARDWYELQKSRWVPIHQADVINSLERDVFPSIGNTPIADIDAPLLLEVLRKIERRGAIETAKRIRQRISGVFVYAISIGIARNNPADTVMKALKPKPKAKRQPAVTDVDELRSLLAKSESSGAYPITLLASRLLALTAVRPGIIRGARWDEFKGFNLDGDDEAPDAIWHIPAERMKLVLERKDEEAFDHIVPLTPAAVDVVRTARPLSGRGVLIFPSQRHAHKPLSENAIGYLYNRVGRHGRHVPHGWRAAFSTVMNEWAKVHDRADDRAVIDLMLAHVPKDRVEAAYNRAEFMERRRELATVWSDMLIRQAQPANNLLFLKRRLQHPIIA</sequence>
<dbReference type="InterPro" id="IPR011010">
    <property type="entry name" value="DNA_brk_join_enz"/>
</dbReference>
<evidence type="ECO:0000256" key="4">
    <source>
        <dbReference type="ARBA" id="ARBA00023172"/>
    </source>
</evidence>
<dbReference type="InterPro" id="IPR050808">
    <property type="entry name" value="Phage_Integrase"/>
</dbReference>
<keyword evidence="3 5" id="KW-0238">DNA-binding</keyword>
<dbReference type="SUPFAM" id="SSF56349">
    <property type="entry name" value="DNA breaking-rejoining enzymes"/>
    <property type="match status" value="1"/>
</dbReference>
<feature type="domain" description="Tyr recombinase" evidence="6">
    <location>
        <begin position="203"/>
        <end position="404"/>
    </location>
</feature>
<dbReference type="InterPro" id="IPR038488">
    <property type="entry name" value="Integrase_DNA-bd_sf"/>
</dbReference>
<protein>
    <submittedName>
        <fullName evidence="8">Integrase arm-type DNA-binding domain-containing protein</fullName>
    </submittedName>
</protein>
<gene>
    <name evidence="8" type="ORF">MTR64_15540</name>
</gene>
<dbReference type="GO" id="GO:0003677">
    <property type="term" value="F:DNA binding"/>
    <property type="evidence" value="ECO:0007669"/>
    <property type="project" value="UniProtKB-KW"/>
</dbReference>
<keyword evidence="2" id="KW-0229">DNA integration</keyword>
<dbReference type="Gene3D" id="1.10.150.130">
    <property type="match status" value="1"/>
</dbReference>
<dbReference type="InterPro" id="IPR025166">
    <property type="entry name" value="Integrase_DNA_bind_dom"/>
</dbReference>
<comment type="caution">
    <text evidence="8">The sequence shown here is derived from an EMBL/GenBank/DDBJ whole genome shotgun (WGS) entry which is preliminary data.</text>
</comment>
<dbReference type="EMBL" id="JALHLE010000026">
    <property type="protein sequence ID" value="MCJ2179983.1"/>
    <property type="molecule type" value="Genomic_DNA"/>
</dbReference>
<dbReference type="CDD" id="cd00801">
    <property type="entry name" value="INT_P4_C"/>
    <property type="match status" value="1"/>
</dbReference>
<proteinExistence type="inferred from homology"/>
<evidence type="ECO:0000256" key="2">
    <source>
        <dbReference type="ARBA" id="ARBA00022908"/>
    </source>
</evidence>
<dbReference type="RefSeq" id="WP_243995282.1">
    <property type="nucleotide sequence ID" value="NZ_JALHLE010000026.1"/>
</dbReference>
<dbReference type="InterPro" id="IPR044068">
    <property type="entry name" value="CB"/>
</dbReference>
<dbReference type="InterPro" id="IPR010998">
    <property type="entry name" value="Integrase_recombinase_N"/>
</dbReference>
<dbReference type="Gene3D" id="1.10.443.10">
    <property type="entry name" value="Intergrase catalytic core"/>
    <property type="match status" value="1"/>
</dbReference>
<dbReference type="PANTHER" id="PTHR30629:SF2">
    <property type="entry name" value="PROPHAGE INTEGRASE INTS-RELATED"/>
    <property type="match status" value="1"/>
</dbReference>
<dbReference type="Pfam" id="PF22022">
    <property type="entry name" value="Phage_int_M"/>
    <property type="match status" value="1"/>
</dbReference>